<evidence type="ECO:0000313" key="3">
    <source>
        <dbReference type="EMBL" id="KAK9879985.1"/>
    </source>
</evidence>
<keyword evidence="1" id="KW-0812">Transmembrane</keyword>
<keyword evidence="2" id="KW-0732">Signal</keyword>
<organism evidence="3 4">
    <name type="scientific">Henosepilachna vigintioctopunctata</name>
    <dbReference type="NCBI Taxonomy" id="420089"/>
    <lineage>
        <taxon>Eukaryota</taxon>
        <taxon>Metazoa</taxon>
        <taxon>Ecdysozoa</taxon>
        <taxon>Arthropoda</taxon>
        <taxon>Hexapoda</taxon>
        <taxon>Insecta</taxon>
        <taxon>Pterygota</taxon>
        <taxon>Neoptera</taxon>
        <taxon>Endopterygota</taxon>
        <taxon>Coleoptera</taxon>
        <taxon>Polyphaga</taxon>
        <taxon>Cucujiformia</taxon>
        <taxon>Coccinelloidea</taxon>
        <taxon>Coccinellidae</taxon>
        <taxon>Epilachninae</taxon>
        <taxon>Epilachnini</taxon>
        <taxon>Henosepilachna</taxon>
    </lineage>
</organism>
<keyword evidence="1" id="KW-1133">Transmembrane helix</keyword>
<gene>
    <name evidence="3" type="ORF">WA026_008494</name>
</gene>
<evidence type="ECO:0000256" key="2">
    <source>
        <dbReference type="SAM" id="SignalP"/>
    </source>
</evidence>
<evidence type="ECO:0000313" key="4">
    <source>
        <dbReference type="Proteomes" id="UP001431783"/>
    </source>
</evidence>
<keyword evidence="4" id="KW-1185">Reference proteome</keyword>
<dbReference type="Pfam" id="PF07898">
    <property type="entry name" value="DUF1676"/>
    <property type="match status" value="1"/>
</dbReference>
<comment type="caution">
    <text evidence="3">The sequence shown here is derived from an EMBL/GenBank/DDBJ whole genome shotgun (WGS) entry which is preliminary data.</text>
</comment>
<feature type="transmembrane region" description="Helical" evidence="1">
    <location>
        <begin position="163"/>
        <end position="194"/>
    </location>
</feature>
<dbReference type="AlphaFoldDB" id="A0AAW1UBS8"/>
<name>A0AAW1UBS8_9CUCU</name>
<proteinExistence type="predicted"/>
<dbReference type="PANTHER" id="PTHR21879">
    <property type="entry name" value="FI03362P-RELATED-RELATED"/>
    <property type="match status" value="1"/>
</dbReference>
<dbReference type="Proteomes" id="UP001431783">
    <property type="component" value="Unassembled WGS sequence"/>
</dbReference>
<feature type="chain" id="PRO_5043856065" evidence="2">
    <location>
        <begin position="23"/>
        <end position="255"/>
    </location>
</feature>
<dbReference type="PANTHER" id="PTHR21879:SF9">
    <property type="entry name" value="OSIRIS 16"/>
    <property type="match status" value="1"/>
</dbReference>
<accession>A0AAW1UBS8</accession>
<dbReference type="InterPro" id="IPR012464">
    <property type="entry name" value="DUF1676"/>
</dbReference>
<protein>
    <submittedName>
        <fullName evidence="3">Uncharacterized protein</fullName>
    </submittedName>
</protein>
<evidence type="ECO:0000256" key="1">
    <source>
        <dbReference type="SAM" id="Phobius"/>
    </source>
</evidence>
<dbReference type="EMBL" id="JARQZJ010000063">
    <property type="protein sequence ID" value="KAK9879985.1"/>
    <property type="molecule type" value="Genomic_DNA"/>
</dbReference>
<keyword evidence="1" id="KW-0472">Membrane</keyword>
<feature type="signal peptide" evidence="2">
    <location>
        <begin position="1"/>
        <end position="22"/>
    </location>
</feature>
<dbReference type="GO" id="GO:0016020">
    <property type="term" value="C:membrane"/>
    <property type="evidence" value="ECO:0007669"/>
    <property type="project" value="TreeGrafter"/>
</dbReference>
<reference evidence="3 4" key="1">
    <citation type="submission" date="2023-03" db="EMBL/GenBank/DDBJ databases">
        <title>Genome insight into feeding habits of ladybird beetles.</title>
        <authorList>
            <person name="Li H.-S."/>
            <person name="Huang Y.-H."/>
            <person name="Pang H."/>
        </authorList>
    </citation>
    <scope>NUCLEOTIDE SEQUENCE [LARGE SCALE GENOMIC DNA]</scope>
    <source>
        <strain evidence="3">SYSU_2023b</strain>
        <tissue evidence="3">Whole body</tissue>
    </source>
</reference>
<sequence>MISQYFVLLLTIFVLIFLQVNCNNTSRVDSSGIGQECSKVYNSTCLKLRIAYWMNEMNEIDSVDLLPGLSVIREIENDRKNISDTVAELARHFPKDVEARLDMFLIKKLKEFLSSHSIRVNPWQNKQIVESTRQNAGGAGGAAGGGGGGGILLAAGGLMKGTLLILALGGLVAIAGKALITGLISLVLSSIIGLKSLTNHHKKTTYEIVGTPIYSHSNAHTSSSGDYGHGGYSQSYGRNFDVPFLPGLHTKYRPK</sequence>